<evidence type="ECO:0000256" key="7">
    <source>
        <dbReference type="ARBA" id="ARBA00022777"/>
    </source>
</evidence>
<dbReference type="Pfam" id="PF00069">
    <property type="entry name" value="Pkinase"/>
    <property type="match status" value="1"/>
</dbReference>
<sequence length="432" mass="49021">MKCFHFTNGERRDDEEPGVVCRAASKVSWARSLSVASSSYDTTRRSEFDLDSRDLSDSVAFQELLSLRRANDLRVFKFSELKSASRGFSRALLIGEGGFGCVYRGVVKGSDDDATKMDGHKEWINEVNLLGVVKHPNLVKLVGYCAEDDERGIQRLLVYELMCNKSLEDHLLVRFPSSLPWMTRLKIAQDAARGLAYLHEEMDFQLIFRDFKPSNILLDEDFNAKLSDFGLARQGPPQGTSHVSTSVVGTIGYAAPEYVQTGRLTAKSDVWSFGVVLFELITGRRAVERNLPRSEQKLLEWVRPYVSDSKKFHLIVDPRLEGQFCIKSAQKLASLANRCLSKQPKSRPKMSEVVVVLGSIIDELSSQDEVVQEPVIETEEAKEETVEENEIETTKQGNKKRVFDIREMVNFRNKSIGKLDWRNWTPGLIRTW</sequence>
<comment type="subcellular location">
    <subcellularLocation>
        <location evidence="1">Membrane</location>
        <topology evidence="1">Single-pass membrane protein</topology>
    </subcellularLocation>
</comment>
<keyword evidence="2" id="KW-0723">Serine/threonine-protein kinase</keyword>
<name>A0A6J5V2L3_PRUAR</name>
<evidence type="ECO:0000256" key="8">
    <source>
        <dbReference type="ARBA" id="ARBA00022840"/>
    </source>
</evidence>
<keyword evidence="5" id="KW-0812">Transmembrane</keyword>
<dbReference type="FunFam" id="1.10.510.10:FF:000146">
    <property type="entry name" value="LRR receptor-like serine/threonine-protein kinase IOS1"/>
    <property type="match status" value="1"/>
</dbReference>
<accession>A0A6J5V2L3</accession>
<dbReference type="CDD" id="cd14066">
    <property type="entry name" value="STKc_IRAK"/>
    <property type="match status" value="1"/>
</dbReference>
<evidence type="ECO:0000313" key="14">
    <source>
        <dbReference type="Proteomes" id="UP000507222"/>
    </source>
</evidence>
<evidence type="ECO:0000313" key="13">
    <source>
        <dbReference type="EMBL" id="CAB4282453.1"/>
    </source>
</evidence>
<dbReference type="Gene3D" id="1.10.510.10">
    <property type="entry name" value="Transferase(Phosphotransferase) domain 1"/>
    <property type="match status" value="1"/>
</dbReference>
<keyword evidence="11" id="KW-0675">Receptor</keyword>
<evidence type="ECO:0000256" key="5">
    <source>
        <dbReference type="ARBA" id="ARBA00022692"/>
    </source>
</evidence>
<keyword evidence="4" id="KW-0808">Transferase</keyword>
<dbReference type="GO" id="GO:0016020">
    <property type="term" value="C:membrane"/>
    <property type="evidence" value="ECO:0007669"/>
    <property type="project" value="UniProtKB-SubCell"/>
</dbReference>
<keyword evidence="9" id="KW-1133">Transmembrane helix</keyword>
<dbReference type="SUPFAM" id="SSF56112">
    <property type="entry name" value="Protein kinase-like (PK-like)"/>
    <property type="match status" value="1"/>
</dbReference>
<gene>
    <name evidence="13" type="ORF">CURHAP_LOCUS35931</name>
</gene>
<dbReference type="InterPro" id="IPR000719">
    <property type="entry name" value="Prot_kinase_dom"/>
</dbReference>
<proteinExistence type="predicted"/>
<evidence type="ECO:0000256" key="4">
    <source>
        <dbReference type="ARBA" id="ARBA00022679"/>
    </source>
</evidence>
<reference evidence="13 14" key="1">
    <citation type="submission" date="2020-05" db="EMBL/GenBank/DDBJ databases">
        <authorList>
            <person name="Campoy J."/>
            <person name="Schneeberger K."/>
            <person name="Spophaly S."/>
        </authorList>
    </citation>
    <scope>NUCLEOTIDE SEQUENCE [LARGE SCALE GENOMIC DNA]</scope>
    <source>
        <strain evidence="13">PruArmRojPasFocal</strain>
    </source>
</reference>
<dbReference type="InterPro" id="IPR011009">
    <property type="entry name" value="Kinase-like_dom_sf"/>
</dbReference>
<dbReference type="Proteomes" id="UP000507222">
    <property type="component" value="Unassembled WGS sequence"/>
</dbReference>
<protein>
    <recommendedName>
        <fullName evidence="12">Protein kinase domain-containing protein</fullName>
    </recommendedName>
</protein>
<dbReference type="Gene3D" id="3.30.200.20">
    <property type="entry name" value="Phosphorylase Kinase, domain 1"/>
    <property type="match status" value="1"/>
</dbReference>
<feature type="domain" description="Protein kinase" evidence="12">
    <location>
        <begin position="88"/>
        <end position="361"/>
    </location>
</feature>
<keyword evidence="6" id="KW-0547">Nucleotide-binding</keyword>
<evidence type="ECO:0000259" key="12">
    <source>
        <dbReference type="PROSITE" id="PS50011"/>
    </source>
</evidence>
<evidence type="ECO:0000256" key="3">
    <source>
        <dbReference type="ARBA" id="ARBA00022553"/>
    </source>
</evidence>
<evidence type="ECO:0000256" key="6">
    <source>
        <dbReference type="ARBA" id="ARBA00022741"/>
    </source>
</evidence>
<dbReference type="InterPro" id="IPR050823">
    <property type="entry name" value="Plant_Ser_Thr_Prot_Kinase"/>
</dbReference>
<evidence type="ECO:0000256" key="9">
    <source>
        <dbReference type="ARBA" id="ARBA00022989"/>
    </source>
</evidence>
<evidence type="ECO:0000256" key="11">
    <source>
        <dbReference type="ARBA" id="ARBA00023170"/>
    </source>
</evidence>
<dbReference type="GO" id="GO:0005524">
    <property type="term" value="F:ATP binding"/>
    <property type="evidence" value="ECO:0007669"/>
    <property type="project" value="UniProtKB-KW"/>
</dbReference>
<dbReference type="GO" id="GO:0004674">
    <property type="term" value="F:protein serine/threonine kinase activity"/>
    <property type="evidence" value="ECO:0007669"/>
    <property type="project" value="UniProtKB-KW"/>
</dbReference>
<dbReference type="PROSITE" id="PS50011">
    <property type="entry name" value="PROTEIN_KINASE_DOM"/>
    <property type="match status" value="1"/>
</dbReference>
<keyword evidence="7" id="KW-0418">Kinase</keyword>
<organism evidence="13 14">
    <name type="scientific">Prunus armeniaca</name>
    <name type="common">Apricot</name>
    <name type="synonym">Armeniaca vulgaris</name>
    <dbReference type="NCBI Taxonomy" id="36596"/>
    <lineage>
        <taxon>Eukaryota</taxon>
        <taxon>Viridiplantae</taxon>
        <taxon>Streptophyta</taxon>
        <taxon>Embryophyta</taxon>
        <taxon>Tracheophyta</taxon>
        <taxon>Spermatophyta</taxon>
        <taxon>Magnoliopsida</taxon>
        <taxon>eudicotyledons</taxon>
        <taxon>Gunneridae</taxon>
        <taxon>Pentapetalae</taxon>
        <taxon>rosids</taxon>
        <taxon>fabids</taxon>
        <taxon>Rosales</taxon>
        <taxon>Rosaceae</taxon>
        <taxon>Amygdaloideae</taxon>
        <taxon>Amygdaleae</taxon>
        <taxon>Prunus</taxon>
    </lineage>
</organism>
<dbReference type="AlphaFoldDB" id="A0A6J5V2L3"/>
<evidence type="ECO:0000256" key="10">
    <source>
        <dbReference type="ARBA" id="ARBA00023136"/>
    </source>
</evidence>
<evidence type="ECO:0000256" key="1">
    <source>
        <dbReference type="ARBA" id="ARBA00004167"/>
    </source>
</evidence>
<dbReference type="PANTHER" id="PTHR45621">
    <property type="entry name" value="OS01G0588500 PROTEIN-RELATED"/>
    <property type="match status" value="1"/>
</dbReference>
<dbReference type="EMBL" id="CAEKDK010000006">
    <property type="protein sequence ID" value="CAB4282453.1"/>
    <property type="molecule type" value="Genomic_DNA"/>
</dbReference>
<keyword evidence="10" id="KW-0472">Membrane</keyword>
<keyword evidence="8" id="KW-0067">ATP-binding</keyword>
<evidence type="ECO:0000256" key="2">
    <source>
        <dbReference type="ARBA" id="ARBA00022527"/>
    </source>
</evidence>
<keyword evidence="3" id="KW-0597">Phosphoprotein</keyword>